<evidence type="ECO:0000256" key="2">
    <source>
        <dbReference type="PROSITE-ProRule" id="PRU00335"/>
    </source>
</evidence>
<reference evidence="5" key="1">
    <citation type="journal article" date="2019" name="Int. J. Syst. Evol. Microbiol.">
        <title>The Global Catalogue of Microorganisms (GCM) 10K type strain sequencing project: providing services to taxonomists for standard genome sequencing and annotation.</title>
        <authorList>
            <consortium name="The Broad Institute Genomics Platform"/>
            <consortium name="The Broad Institute Genome Sequencing Center for Infectious Disease"/>
            <person name="Wu L."/>
            <person name="Ma J."/>
        </authorList>
    </citation>
    <scope>NUCLEOTIDE SEQUENCE [LARGE SCALE GENOMIC DNA]</scope>
    <source>
        <strain evidence="5">JCM 17017</strain>
    </source>
</reference>
<dbReference type="InterPro" id="IPR001647">
    <property type="entry name" value="HTH_TetR"/>
</dbReference>
<dbReference type="PROSITE" id="PS50977">
    <property type="entry name" value="HTH_TETR_2"/>
    <property type="match status" value="1"/>
</dbReference>
<dbReference type="SUPFAM" id="SSF46689">
    <property type="entry name" value="Homeodomain-like"/>
    <property type="match status" value="1"/>
</dbReference>
<evidence type="ECO:0000313" key="4">
    <source>
        <dbReference type="EMBL" id="GAA3856719.1"/>
    </source>
</evidence>
<name>A0ABP7JWG5_9PSEU</name>
<dbReference type="Gene3D" id="1.10.357.10">
    <property type="entry name" value="Tetracycline Repressor, domain 2"/>
    <property type="match status" value="1"/>
</dbReference>
<keyword evidence="1 2" id="KW-0238">DNA-binding</keyword>
<sequence>MDEWESRVVEAGLEILAEEGLTALSVAGIARRLGASRMTLHRKGLTRERVIELLSIRAGYEYQQAVWPTLVSDGTGLARLERALRATCQVADPWRHLLVGLFAEDGGIFHEPEKVSGLERDRALATRTVFVEPLARLLRDGIVDGSLAGVPDVDRTATVLFNQVGWTYLALRVGQRWTREQAEDSVVTLALAAVAQRPPG</sequence>
<evidence type="ECO:0000256" key="1">
    <source>
        <dbReference type="ARBA" id="ARBA00023125"/>
    </source>
</evidence>
<gene>
    <name evidence="4" type="ORF">GCM10022380_87770</name>
</gene>
<evidence type="ECO:0000313" key="5">
    <source>
        <dbReference type="Proteomes" id="UP001501624"/>
    </source>
</evidence>
<dbReference type="EMBL" id="BAABCM010000026">
    <property type="protein sequence ID" value="GAA3856719.1"/>
    <property type="molecule type" value="Genomic_DNA"/>
</dbReference>
<accession>A0ABP7JWG5</accession>
<dbReference type="RefSeq" id="WP_237339370.1">
    <property type="nucleotide sequence ID" value="NZ_BAABCM010000026.1"/>
</dbReference>
<evidence type="ECO:0000259" key="3">
    <source>
        <dbReference type="PROSITE" id="PS50977"/>
    </source>
</evidence>
<dbReference type="Proteomes" id="UP001501624">
    <property type="component" value="Unassembled WGS sequence"/>
</dbReference>
<keyword evidence="5" id="KW-1185">Reference proteome</keyword>
<dbReference type="SUPFAM" id="SSF48498">
    <property type="entry name" value="Tetracyclin repressor-like, C-terminal domain"/>
    <property type="match status" value="1"/>
</dbReference>
<dbReference type="InterPro" id="IPR036271">
    <property type="entry name" value="Tet_transcr_reg_TetR-rel_C_sf"/>
</dbReference>
<dbReference type="Gene3D" id="1.10.10.60">
    <property type="entry name" value="Homeodomain-like"/>
    <property type="match status" value="1"/>
</dbReference>
<proteinExistence type="predicted"/>
<protein>
    <recommendedName>
        <fullName evidence="3">HTH tetR-type domain-containing protein</fullName>
    </recommendedName>
</protein>
<feature type="DNA-binding region" description="H-T-H motif" evidence="2">
    <location>
        <begin position="25"/>
        <end position="44"/>
    </location>
</feature>
<feature type="domain" description="HTH tetR-type" evidence="3">
    <location>
        <begin position="2"/>
        <end position="62"/>
    </location>
</feature>
<comment type="caution">
    <text evidence="4">The sequence shown here is derived from an EMBL/GenBank/DDBJ whole genome shotgun (WGS) entry which is preliminary data.</text>
</comment>
<organism evidence="4 5">
    <name type="scientific">Amycolatopsis tucumanensis</name>
    <dbReference type="NCBI Taxonomy" id="401106"/>
    <lineage>
        <taxon>Bacteria</taxon>
        <taxon>Bacillati</taxon>
        <taxon>Actinomycetota</taxon>
        <taxon>Actinomycetes</taxon>
        <taxon>Pseudonocardiales</taxon>
        <taxon>Pseudonocardiaceae</taxon>
        <taxon>Amycolatopsis</taxon>
    </lineage>
</organism>
<dbReference type="InterPro" id="IPR009057">
    <property type="entry name" value="Homeodomain-like_sf"/>
</dbReference>